<accession>A0A1J5T6D4</accession>
<dbReference type="InterPro" id="IPR036390">
    <property type="entry name" value="WH_DNA-bd_sf"/>
</dbReference>
<dbReference type="SUPFAM" id="SSF46785">
    <property type="entry name" value="Winged helix' DNA-binding domain"/>
    <property type="match status" value="1"/>
</dbReference>
<protein>
    <recommendedName>
        <fullName evidence="2">Transcriptional regulator</fullName>
    </recommendedName>
</protein>
<name>A0A1J5T6D4_9ZZZZ</name>
<dbReference type="EMBL" id="MLJW01000019">
    <property type="protein sequence ID" value="OIR11861.1"/>
    <property type="molecule type" value="Genomic_DNA"/>
</dbReference>
<dbReference type="InterPro" id="IPR036388">
    <property type="entry name" value="WH-like_DNA-bd_sf"/>
</dbReference>
<reference evidence="1" key="1">
    <citation type="submission" date="2016-10" db="EMBL/GenBank/DDBJ databases">
        <title>Sequence of Gallionella enrichment culture.</title>
        <authorList>
            <person name="Poehlein A."/>
            <person name="Muehling M."/>
            <person name="Daniel R."/>
        </authorList>
    </citation>
    <scope>NUCLEOTIDE SEQUENCE</scope>
</reference>
<evidence type="ECO:0008006" key="2">
    <source>
        <dbReference type="Google" id="ProtNLM"/>
    </source>
</evidence>
<sequence>MKEILQYLKAHGERLDTDIAEATGISLAKVRLHLSELAAKGEIMVCHSTKFEKGKKIEGISCRLAGFIPPAAPGRKSKSQLKLS</sequence>
<organism evidence="1">
    <name type="scientific">mine drainage metagenome</name>
    <dbReference type="NCBI Taxonomy" id="410659"/>
    <lineage>
        <taxon>unclassified sequences</taxon>
        <taxon>metagenomes</taxon>
        <taxon>ecological metagenomes</taxon>
    </lineage>
</organism>
<proteinExistence type="predicted"/>
<dbReference type="Pfam" id="PF13412">
    <property type="entry name" value="HTH_24"/>
    <property type="match status" value="1"/>
</dbReference>
<dbReference type="AlphaFoldDB" id="A0A1J5T6D4"/>
<dbReference type="Gene3D" id="1.10.10.10">
    <property type="entry name" value="Winged helix-like DNA-binding domain superfamily/Winged helix DNA-binding domain"/>
    <property type="match status" value="1"/>
</dbReference>
<gene>
    <name evidence="1" type="ORF">GALL_67180</name>
</gene>
<comment type="caution">
    <text evidence="1">The sequence shown here is derived from an EMBL/GenBank/DDBJ whole genome shotgun (WGS) entry which is preliminary data.</text>
</comment>
<evidence type="ECO:0000313" key="1">
    <source>
        <dbReference type="EMBL" id="OIR11861.1"/>
    </source>
</evidence>